<dbReference type="SUPFAM" id="SSF50630">
    <property type="entry name" value="Acid proteases"/>
    <property type="match status" value="1"/>
</dbReference>
<dbReference type="GO" id="GO:0004190">
    <property type="term" value="F:aspartic-type endopeptidase activity"/>
    <property type="evidence" value="ECO:0007669"/>
    <property type="project" value="UniProtKB-KW"/>
</dbReference>
<dbReference type="InterPro" id="IPR001995">
    <property type="entry name" value="Peptidase_A2_cat"/>
</dbReference>
<feature type="compositionally biased region" description="Basic and acidic residues" evidence="4">
    <location>
        <begin position="480"/>
        <end position="501"/>
    </location>
</feature>
<feature type="region of interest" description="Disordered" evidence="4">
    <location>
        <begin position="827"/>
        <end position="853"/>
    </location>
</feature>
<keyword evidence="1" id="KW-0064">Aspartyl protease</keyword>
<feature type="region of interest" description="Disordered" evidence="4">
    <location>
        <begin position="39"/>
        <end position="70"/>
    </location>
</feature>
<evidence type="ECO:0000259" key="5">
    <source>
        <dbReference type="PROSITE" id="PS50175"/>
    </source>
</evidence>
<feature type="region of interest" description="Disordered" evidence="4">
    <location>
        <begin position="476"/>
        <end position="575"/>
    </location>
</feature>
<gene>
    <name evidence="6" type="ORF">PCASD_24318</name>
</gene>
<dbReference type="Gene3D" id="2.40.70.10">
    <property type="entry name" value="Acid Proteases"/>
    <property type="match status" value="1"/>
</dbReference>
<evidence type="ECO:0000313" key="7">
    <source>
        <dbReference type="Proteomes" id="UP000235392"/>
    </source>
</evidence>
<keyword evidence="1" id="KW-0645">Protease</keyword>
<comment type="caution">
    <text evidence="6">The sequence shown here is derived from an EMBL/GenBank/DDBJ whole genome shotgun (WGS) entry which is preliminary data.</text>
</comment>
<feature type="compositionally biased region" description="Polar residues" evidence="4">
    <location>
        <begin position="58"/>
        <end position="70"/>
    </location>
</feature>
<dbReference type="EMBL" id="PGCI01000926">
    <property type="protein sequence ID" value="PLW11366.1"/>
    <property type="molecule type" value="Genomic_DNA"/>
</dbReference>
<protein>
    <recommendedName>
        <fullName evidence="5">Peptidase A2 domain-containing protein</fullName>
    </recommendedName>
</protein>
<dbReference type="GO" id="GO:0006508">
    <property type="term" value="P:proteolysis"/>
    <property type="evidence" value="ECO:0007669"/>
    <property type="project" value="InterPro"/>
</dbReference>
<dbReference type="Pfam" id="PF13650">
    <property type="entry name" value="Asp_protease_2"/>
    <property type="match status" value="1"/>
</dbReference>
<evidence type="ECO:0000313" key="6">
    <source>
        <dbReference type="EMBL" id="PLW11366.1"/>
    </source>
</evidence>
<accession>A0A2N5SDN8</accession>
<feature type="region of interest" description="Disordered" evidence="4">
    <location>
        <begin position="100"/>
        <end position="120"/>
    </location>
</feature>
<reference evidence="6 7" key="1">
    <citation type="submission" date="2017-11" db="EMBL/GenBank/DDBJ databases">
        <title>De novo assembly and phasing of dikaryotic genomes from two isolates of Puccinia coronata f. sp. avenae, the causal agent of oat crown rust.</title>
        <authorList>
            <person name="Miller M.E."/>
            <person name="Zhang Y."/>
            <person name="Omidvar V."/>
            <person name="Sperschneider J."/>
            <person name="Schwessinger B."/>
            <person name="Raley C."/>
            <person name="Palmer J.M."/>
            <person name="Garnica D."/>
            <person name="Upadhyaya N."/>
            <person name="Rathjen J."/>
            <person name="Taylor J.M."/>
            <person name="Park R.F."/>
            <person name="Dodds P.N."/>
            <person name="Hirsch C.D."/>
            <person name="Kianian S.F."/>
            <person name="Figueroa M."/>
        </authorList>
    </citation>
    <scope>NUCLEOTIDE SEQUENCE [LARGE SCALE GENOMIC DNA]</scope>
    <source>
        <strain evidence="6">12SD80</strain>
    </source>
</reference>
<evidence type="ECO:0000256" key="4">
    <source>
        <dbReference type="SAM" id="MobiDB-lite"/>
    </source>
</evidence>
<feature type="compositionally biased region" description="Basic and acidic residues" evidence="4">
    <location>
        <begin position="547"/>
        <end position="575"/>
    </location>
</feature>
<dbReference type="PROSITE" id="PS00141">
    <property type="entry name" value="ASP_PROTEASE"/>
    <property type="match status" value="1"/>
</dbReference>
<dbReference type="InterPro" id="IPR001969">
    <property type="entry name" value="Aspartic_peptidase_AS"/>
</dbReference>
<dbReference type="PROSITE" id="PS50175">
    <property type="entry name" value="ASP_PROT_RETROV"/>
    <property type="match status" value="1"/>
</dbReference>
<feature type="domain" description="Peptidase A2" evidence="5">
    <location>
        <begin position="680"/>
        <end position="716"/>
    </location>
</feature>
<evidence type="ECO:0000256" key="1">
    <source>
        <dbReference type="ARBA" id="ARBA00022750"/>
    </source>
</evidence>
<dbReference type="AlphaFoldDB" id="A0A2N5SDN8"/>
<evidence type="ECO:0000256" key="2">
    <source>
        <dbReference type="ARBA" id="ARBA00022801"/>
    </source>
</evidence>
<feature type="region of interest" description="Disordered" evidence="4">
    <location>
        <begin position="278"/>
        <end position="300"/>
    </location>
</feature>
<evidence type="ECO:0000256" key="3">
    <source>
        <dbReference type="SAM" id="Coils"/>
    </source>
</evidence>
<sequence length="899" mass="100790">MQDQSATIEEQCTEISEMKEAMKQLQEMMVLMMNQKKAPQNVPIPETPPPKGGPSLRFATSTPFTGRSAGMKTTIQDDIDGALNTPEATPEETRFTFKNREGREHTDFQTRGEQEHMGSKPRGELKLLDKEKGIVLDTKKLNVEFDGSEVELFIKCVEKIAALQKAGGRDVARQLPFMIKDKKISEAIENMEGHENPDWELLKKELTRKWGRATPCRRFNKNSVAELIKIRRDVAQELAHEKKLKKTKDGKALVPKLEQLKDYVEASLSVLDLEVGGGTKKVSKPTEAKKEVSTQAKPAEGASKITTLGEEIKKLQTDLNTAQNARASAPPFAPYGPPGAGSRPPGMGGPLGYPRNPVQCYYCKGKDHTSMFCPHLGEDIGKRLVLKQGGNYYYPNREPIPTDTPESVKELVRKFAERSAEEAKKANMTYWQGETEAPMQMQTNTMISTNQWEMWSLPEMHYGKEDPDVQIGFGLRRSQRLGDKEKDKVSQLPSKAEETNKSVDNTPKPPPPNQEANKNPVTTRKRRPSYPSAWVEDVSDDSSSDGGEVREAAKPTSKEKEKKENKKKVKEEGTRELIGQTMDKAKVGGGLRKKILKQSFTLTLEELLLIAPKFLQELNNLLDEEPRMMDCRQNSGKSNRFCFDEDEEQRNGRFQPGIGKSLTYACPLGFVDITINGKTVKVLVDSGAELNIMPEELSLQLKLPTREISMNVIGIGVHSSPIVGLAEGIFFHIDSKDNKWANFFIVRGKVHTVLGRPFLADHKVRLELSQDWGEVLSYEMWDGGRLCIPICSPKIPGWHMEPPRRVPGKFSHSVQLLNYEAVEHTNQIEDLEDESTETNSTSKEEAGTIRSDTGELTGKVWEEGNVFKVVDWANGDEGGTMVDSNQFSMEWTTPKEMNP</sequence>
<keyword evidence="2" id="KW-0378">Hydrolase</keyword>
<keyword evidence="3" id="KW-0175">Coiled coil</keyword>
<dbReference type="CDD" id="cd00303">
    <property type="entry name" value="retropepsin_like"/>
    <property type="match status" value="1"/>
</dbReference>
<proteinExistence type="predicted"/>
<feature type="coiled-coil region" evidence="3">
    <location>
        <begin position="8"/>
        <end position="35"/>
    </location>
</feature>
<dbReference type="Proteomes" id="UP000235392">
    <property type="component" value="Unassembled WGS sequence"/>
</dbReference>
<name>A0A2N5SDN8_9BASI</name>
<dbReference type="InterPro" id="IPR021109">
    <property type="entry name" value="Peptidase_aspartic_dom_sf"/>
</dbReference>
<organism evidence="6 7">
    <name type="scientific">Puccinia coronata f. sp. avenae</name>
    <dbReference type="NCBI Taxonomy" id="200324"/>
    <lineage>
        <taxon>Eukaryota</taxon>
        <taxon>Fungi</taxon>
        <taxon>Dikarya</taxon>
        <taxon>Basidiomycota</taxon>
        <taxon>Pucciniomycotina</taxon>
        <taxon>Pucciniomycetes</taxon>
        <taxon>Pucciniales</taxon>
        <taxon>Pucciniaceae</taxon>
        <taxon>Puccinia</taxon>
    </lineage>
</organism>